<evidence type="ECO:0008006" key="9">
    <source>
        <dbReference type="Google" id="ProtNLM"/>
    </source>
</evidence>
<feature type="region of interest" description="Disordered" evidence="5">
    <location>
        <begin position="213"/>
        <end position="272"/>
    </location>
</feature>
<comment type="caution">
    <text evidence="7">The sequence shown here is derived from an EMBL/GenBank/DDBJ whole genome shotgun (WGS) entry which is preliminary data.</text>
</comment>
<evidence type="ECO:0000313" key="8">
    <source>
        <dbReference type="Proteomes" id="UP001610335"/>
    </source>
</evidence>
<keyword evidence="8" id="KW-1185">Reference proteome</keyword>
<dbReference type="PANTHER" id="PTHR15549:SF6">
    <property type="entry name" value="MID2 DOMAIN-CONTAINING PROTEIN"/>
    <property type="match status" value="1"/>
</dbReference>
<dbReference type="EMBL" id="JBFXLS010000089">
    <property type="protein sequence ID" value="KAL2817769.1"/>
    <property type="molecule type" value="Genomic_DNA"/>
</dbReference>
<sequence>MSGGPGAGMPECAGKTYSGFIVPTSGSTFDTGTTLNMTWYGGTALEATSRTAIFDVGLEHSNDTSGWEKTLFNSKAFVFESDRTGRDGVWTDFDMCGNTAFYQLWTISADLDFSSTDFILIAKNVTTDTENRTYTSNSFVIRESEASTTTASLATSASISSTTSSSSTSRPTSTSQNPPLSTGAKAGIGIGAALVVITLLLLGFWLYRRRNRKKRGAPTSAAEGYQKPELDGQTVKSPVEEADGPQIFEADGGNAIKQKSPPQDPVELPTEI</sequence>
<evidence type="ECO:0000256" key="6">
    <source>
        <dbReference type="SAM" id="Phobius"/>
    </source>
</evidence>
<comment type="subcellular location">
    <subcellularLocation>
        <location evidence="1">Membrane</location>
        <topology evidence="1">Single-pass membrane protein</topology>
    </subcellularLocation>
</comment>
<evidence type="ECO:0000256" key="1">
    <source>
        <dbReference type="ARBA" id="ARBA00004167"/>
    </source>
</evidence>
<evidence type="ECO:0000256" key="5">
    <source>
        <dbReference type="SAM" id="MobiDB-lite"/>
    </source>
</evidence>
<feature type="region of interest" description="Disordered" evidence="5">
    <location>
        <begin position="152"/>
        <end position="180"/>
    </location>
</feature>
<dbReference type="Proteomes" id="UP001610335">
    <property type="component" value="Unassembled WGS sequence"/>
</dbReference>
<organism evidence="7 8">
    <name type="scientific">Aspergillus cavernicola</name>
    <dbReference type="NCBI Taxonomy" id="176166"/>
    <lineage>
        <taxon>Eukaryota</taxon>
        <taxon>Fungi</taxon>
        <taxon>Dikarya</taxon>
        <taxon>Ascomycota</taxon>
        <taxon>Pezizomycotina</taxon>
        <taxon>Eurotiomycetes</taxon>
        <taxon>Eurotiomycetidae</taxon>
        <taxon>Eurotiales</taxon>
        <taxon>Aspergillaceae</taxon>
        <taxon>Aspergillus</taxon>
        <taxon>Aspergillus subgen. Nidulantes</taxon>
    </lineage>
</organism>
<proteinExistence type="predicted"/>
<keyword evidence="4 6" id="KW-0472">Membrane</keyword>
<accession>A0ABR4HRK4</accession>
<evidence type="ECO:0000256" key="4">
    <source>
        <dbReference type="ARBA" id="ARBA00023136"/>
    </source>
</evidence>
<dbReference type="PANTHER" id="PTHR15549">
    <property type="entry name" value="PAIRED IMMUNOGLOBULIN-LIKE TYPE 2 RECEPTOR"/>
    <property type="match status" value="1"/>
</dbReference>
<dbReference type="CDD" id="cd12087">
    <property type="entry name" value="TM_EGFR-like"/>
    <property type="match status" value="1"/>
</dbReference>
<gene>
    <name evidence="7" type="ORF">BDW59DRAFT_152460</name>
</gene>
<dbReference type="InterPro" id="IPR051694">
    <property type="entry name" value="Immunoregulatory_rcpt-like"/>
</dbReference>
<protein>
    <recommendedName>
        <fullName evidence="9">Mid2 domain-containing protein</fullName>
    </recommendedName>
</protein>
<evidence type="ECO:0000256" key="2">
    <source>
        <dbReference type="ARBA" id="ARBA00022692"/>
    </source>
</evidence>
<evidence type="ECO:0000256" key="3">
    <source>
        <dbReference type="ARBA" id="ARBA00022989"/>
    </source>
</evidence>
<feature type="transmembrane region" description="Helical" evidence="6">
    <location>
        <begin position="186"/>
        <end position="207"/>
    </location>
</feature>
<evidence type="ECO:0000313" key="7">
    <source>
        <dbReference type="EMBL" id="KAL2817769.1"/>
    </source>
</evidence>
<keyword evidence="3 6" id="KW-1133">Transmembrane helix</keyword>
<keyword evidence="2 6" id="KW-0812">Transmembrane</keyword>
<name>A0ABR4HRK4_9EURO</name>
<reference evidence="7 8" key="1">
    <citation type="submission" date="2024-07" db="EMBL/GenBank/DDBJ databases">
        <title>Section-level genome sequencing and comparative genomics of Aspergillus sections Usti and Cavernicolus.</title>
        <authorList>
            <consortium name="Lawrence Berkeley National Laboratory"/>
            <person name="Nybo J.L."/>
            <person name="Vesth T.C."/>
            <person name="Theobald S."/>
            <person name="Frisvad J.C."/>
            <person name="Larsen T.O."/>
            <person name="Kjaerboelling I."/>
            <person name="Rothschild-Mancinelli K."/>
            <person name="Lyhne E.K."/>
            <person name="Kogle M.E."/>
            <person name="Barry K."/>
            <person name="Clum A."/>
            <person name="Na H."/>
            <person name="Ledsgaard L."/>
            <person name="Lin J."/>
            <person name="Lipzen A."/>
            <person name="Kuo A."/>
            <person name="Riley R."/>
            <person name="Mondo S."/>
            <person name="LaButti K."/>
            <person name="Haridas S."/>
            <person name="Pangalinan J."/>
            <person name="Salamov A.A."/>
            <person name="Simmons B.A."/>
            <person name="Magnuson J.K."/>
            <person name="Chen J."/>
            <person name="Drula E."/>
            <person name="Henrissat B."/>
            <person name="Wiebenga A."/>
            <person name="Lubbers R.J."/>
            <person name="Gomes A.C."/>
            <person name="Makela M.R."/>
            <person name="Stajich J."/>
            <person name="Grigoriev I.V."/>
            <person name="Mortensen U.H."/>
            <person name="De vries R.P."/>
            <person name="Baker S.E."/>
            <person name="Andersen M.R."/>
        </authorList>
    </citation>
    <scope>NUCLEOTIDE SEQUENCE [LARGE SCALE GENOMIC DNA]</scope>
    <source>
        <strain evidence="7 8">CBS 600.67</strain>
    </source>
</reference>
<feature type="compositionally biased region" description="Low complexity" evidence="5">
    <location>
        <begin position="152"/>
        <end position="175"/>
    </location>
</feature>